<dbReference type="Gramene" id="Jr04_14220_p1">
    <property type="protein sequence ID" value="cds.Jr04_14220_p1"/>
    <property type="gene ID" value="Jr04_14220"/>
</dbReference>
<dbReference type="KEGG" id="jre:109013167"/>
<accession>A0A2I4H3J6</accession>
<dbReference type="OrthoDB" id="1909082at2759"/>
<dbReference type="FunCoup" id="A0A2I4H3J6">
    <property type="interactions" value="103"/>
</dbReference>
<dbReference type="PANTHER" id="PTHR35687:SF1">
    <property type="entry name" value="OS07G0516700 PROTEIN"/>
    <property type="match status" value="1"/>
</dbReference>
<dbReference type="Proteomes" id="UP000235220">
    <property type="component" value="Chromosome 4"/>
</dbReference>
<evidence type="ECO:0000313" key="2">
    <source>
        <dbReference type="RefSeq" id="XP_018850704.1"/>
    </source>
</evidence>
<dbReference type="GeneID" id="109013167"/>
<evidence type="ECO:0000313" key="1">
    <source>
        <dbReference type="Proteomes" id="UP000235220"/>
    </source>
</evidence>
<dbReference type="PANTHER" id="PTHR35687">
    <property type="entry name" value="OS07G0516700 PROTEIN"/>
    <property type="match status" value="1"/>
</dbReference>
<protein>
    <submittedName>
        <fullName evidence="2">Uncharacterized protein LOC109013167</fullName>
    </submittedName>
</protein>
<keyword evidence="1" id="KW-1185">Reference proteome</keyword>
<dbReference type="AlphaFoldDB" id="A0A2I4H3J6"/>
<proteinExistence type="predicted"/>
<gene>
    <name evidence="2" type="primary">LOC109013167</name>
</gene>
<name>A0A2I4H3J6_JUGRE</name>
<organism evidence="1 2">
    <name type="scientific">Juglans regia</name>
    <name type="common">English walnut</name>
    <dbReference type="NCBI Taxonomy" id="51240"/>
    <lineage>
        <taxon>Eukaryota</taxon>
        <taxon>Viridiplantae</taxon>
        <taxon>Streptophyta</taxon>
        <taxon>Embryophyta</taxon>
        <taxon>Tracheophyta</taxon>
        <taxon>Spermatophyta</taxon>
        <taxon>Magnoliopsida</taxon>
        <taxon>eudicotyledons</taxon>
        <taxon>Gunneridae</taxon>
        <taxon>Pentapetalae</taxon>
        <taxon>rosids</taxon>
        <taxon>fabids</taxon>
        <taxon>Fagales</taxon>
        <taxon>Juglandaceae</taxon>
        <taxon>Juglans</taxon>
    </lineage>
</organism>
<reference evidence="2" key="1">
    <citation type="submission" date="2025-08" db="UniProtKB">
        <authorList>
            <consortium name="RefSeq"/>
        </authorList>
    </citation>
    <scope>IDENTIFICATION</scope>
    <source>
        <tissue evidence="2">Leaves</tissue>
    </source>
</reference>
<sequence length="120" mass="13986">MALLMGQYAYSKIDQEDPEEKKHRQAQFLIDKILLQADDRRSPSFFRIRICKLKVKIGKRLKKLRKSMSLGMSAARVGVYKRVMIHMKTWKRLFQYRGDQTINVNGGLQPSVFARGLILS</sequence>
<dbReference type="RefSeq" id="XP_018850704.1">
    <property type="nucleotide sequence ID" value="XM_018995159.2"/>
</dbReference>